<keyword evidence="1" id="KW-1133">Transmembrane helix</keyword>
<keyword evidence="1" id="KW-0812">Transmembrane</keyword>
<evidence type="ECO:0000256" key="1">
    <source>
        <dbReference type="SAM" id="Phobius"/>
    </source>
</evidence>
<dbReference type="Proteomes" id="UP001055167">
    <property type="component" value="Unassembled WGS sequence"/>
</dbReference>
<proteinExistence type="predicted"/>
<name>A0ABQ4QWW4_9HYPH</name>
<protein>
    <recommendedName>
        <fullName evidence="2">Putative Flp pilus-assembly TadG-like N-terminal domain-containing protein</fullName>
    </recommendedName>
</protein>
<dbReference type="RefSeq" id="WP_238313326.1">
    <property type="nucleotide sequence ID" value="NZ_BPQH01000007.1"/>
</dbReference>
<accession>A0ABQ4QWW4</accession>
<reference evidence="3" key="1">
    <citation type="journal article" date="2021" name="Front. Microbiol.">
        <title>Comprehensive Comparative Genomics and Phenotyping of Methylobacterium Species.</title>
        <authorList>
            <person name="Alessa O."/>
            <person name="Ogura Y."/>
            <person name="Fujitani Y."/>
            <person name="Takami H."/>
            <person name="Hayashi T."/>
            <person name="Sahin N."/>
            <person name="Tani A."/>
        </authorList>
    </citation>
    <scope>NUCLEOTIDE SEQUENCE</scope>
    <source>
        <strain evidence="3">KCTC 52305</strain>
    </source>
</reference>
<feature type="transmembrane region" description="Helical" evidence="1">
    <location>
        <begin position="37"/>
        <end position="57"/>
    </location>
</feature>
<evidence type="ECO:0000313" key="3">
    <source>
        <dbReference type="EMBL" id="GJD49846.1"/>
    </source>
</evidence>
<feature type="domain" description="Putative Flp pilus-assembly TadG-like N-terminal" evidence="2">
    <location>
        <begin position="36"/>
        <end position="81"/>
    </location>
</feature>
<dbReference type="InterPro" id="IPR028087">
    <property type="entry name" value="Tad_N"/>
</dbReference>
<sequence length="442" mass="46039">MPAPGSRRFGQMIAGLARRRPGPRAAWRRFCADRGGAVAVLAAIVLLPLVLIVAAGIDYSAAAGAKAELNAAADAAALSVVNRGAMAMDATAAQAFALAYFRDLSKSTKGLSNVAATATVTDANGVRTTAVSYTATLATSLVGVAGIQSVALAGRASSTSAVPTYMDFYLMLDNSPSMGVGATTADIATMVNNTSDKCAFACHDISAGQKDYYTLAKKLGVTMRIDVVRQATQKLMDTATATAIVPGQFRAAIYTMGTTCQNVALTKVSALSSDLRQARQNAAAVDLMTIPQQGYNNDQCTDFDGILSALNLAIPVPGDGTQPAAAQKVVFFVSDGVADAYYPVTCTKPTTGGRCQEPLTVATCQAMKQRGIKIAVLYTTYLPLPTNSWYNTWIAPFASAIGNPMQACASPGLYSEVSPTQGIDEAMNALFSRTVAQARLTQ</sequence>
<organism evidence="3 4">
    <name type="scientific">Methylobacterium crusticola</name>
    <dbReference type="NCBI Taxonomy" id="1697972"/>
    <lineage>
        <taxon>Bacteria</taxon>
        <taxon>Pseudomonadati</taxon>
        <taxon>Pseudomonadota</taxon>
        <taxon>Alphaproteobacteria</taxon>
        <taxon>Hyphomicrobiales</taxon>
        <taxon>Methylobacteriaceae</taxon>
        <taxon>Methylobacterium</taxon>
    </lineage>
</organism>
<reference evidence="3" key="2">
    <citation type="submission" date="2021-08" db="EMBL/GenBank/DDBJ databases">
        <authorList>
            <person name="Tani A."/>
            <person name="Ola A."/>
            <person name="Ogura Y."/>
            <person name="Katsura K."/>
            <person name="Hayashi T."/>
        </authorList>
    </citation>
    <scope>NUCLEOTIDE SEQUENCE</scope>
    <source>
        <strain evidence="3">KCTC 52305</strain>
    </source>
</reference>
<dbReference type="Gene3D" id="3.40.50.410">
    <property type="entry name" value="von Willebrand factor, type A domain"/>
    <property type="match status" value="1"/>
</dbReference>
<comment type="caution">
    <text evidence="3">The sequence shown here is derived from an EMBL/GenBank/DDBJ whole genome shotgun (WGS) entry which is preliminary data.</text>
</comment>
<gene>
    <name evidence="3" type="ORF">OPKNFCMD_2581</name>
</gene>
<dbReference type="Pfam" id="PF13400">
    <property type="entry name" value="Tad"/>
    <property type="match status" value="1"/>
</dbReference>
<keyword evidence="4" id="KW-1185">Reference proteome</keyword>
<dbReference type="EMBL" id="BPQH01000007">
    <property type="protein sequence ID" value="GJD49846.1"/>
    <property type="molecule type" value="Genomic_DNA"/>
</dbReference>
<evidence type="ECO:0000259" key="2">
    <source>
        <dbReference type="Pfam" id="PF13400"/>
    </source>
</evidence>
<dbReference type="InterPro" id="IPR036465">
    <property type="entry name" value="vWFA_dom_sf"/>
</dbReference>
<evidence type="ECO:0000313" key="4">
    <source>
        <dbReference type="Proteomes" id="UP001055167"/>
    </source>
</evidence>
<dbReference type="SUPFAM" id="SSF53300">
    <property type="entry name" value="vWA-like"/>
    <property type="match status" value="1"/>
</dbReference>
<keyword evidence="1" id="KW-0472">Membrane</keyword>